<evidence type="ECO:0000313" key="4">
    <source>
        <dbReference type="Proteomes" id="UP001152759"/>
    </source>
</evidence>
<keyword evidence="4" id="KW-1185">Reference proteome</keyword>
<keyword evidence="2" id="KW-0472">Membrane</keyword>
<feature type="region of interest" description="Disordered" evidence="1">
    <location>
        <begin position="43"/>
        <end position="85"/>
    </location>
</feature>
<proteinExistence type="predicted"/>
<keyword evidence="2" id="KW-0812">Transmembrane</keyword>
<sequence length="269" mass="30146">MYLRHQLIGKSMLGFRCILITAAFLHCYLDSVTAMRGNRGRHARSNSALASTSAAPPPARSAPTTPRHGTRRVLRQSQSFPSGSTSSWAMYTGDYSLPTPTPVGSEANSPAATFQSPASDGQLAYLIQNRANDPCKVFRDQRDPDKRSHTWADSKMACEMAFLAYMGIIQQSHNKHQCPDAKEAECRLIMRSSTKVWEWTCTVKVRNHLCGAFLCCEPFRVEHLDYCVKTLYPAVILRSRRYDYNRNLGRSLSSSEGTPSKPTYIPEED</sequence>
<dbReference type="Proteomes" id="UP001152759">
    <property type="component" value="Chromosome 5"/>
</dbReference>
<name>A0A9P0ACZ4_BEMTA</name>
<keyword evidence="2" id="KW-1133">Transmembrane helix</keyword>
<protein>
    <submittedName>
        <fullName evidence="3">Uncharacterized protein</fullName>
    </submittedName>
</protein>
<feature type="transmembrane region" description="Helical" evidence="2">
    <location>
        <begin position="12"/>
        <end position="29"/>
    </location>
</feature>
<dbReference type="AlphaFoldDB" id="A0A9P0ACZ4"/>
<evidence type="ECO:0000313" key="3">
    <source>
        <dbReference type="EMBL" id="CAH0390028.1"/>
    </source>
</evidence>
<dbReference type="KEGG" id="btab:109042195"/>
<evidence type="ECO:0000256" key="1">
    <source>
        <dbReference type="SAM" id="MobiDB-lite"/>
    </source>
</evidence>
<organism evidence="3 4">
    <name type="scientific">Bemisia tabaci</name>
    <name type="common">Sweetpotato whitefly</name>
    <name type="synonym">Aleurodes tabaci</name>
    <dbReference type="NCBI Taxonomy" id="7038"/>
    <lineage>
        <taxon>Eukaryota</taxon>
        <taxon>Metazoa</taxon>
        <taxon>Ecdysozoa</taxon>
        <taxon>Arthropoda</taxon>
        <taxon>Hexapoda</taxon>
        <taxon>Insecta</taxon>
        <taxon>Pterygota</taxon>
        <taxon>Neoptera</taxon>
        <taxon>Paraneoptera</taxon>
        <taxon>Hemiptera</taxon>
        <taxon>Sternorrhyncha</taxon>
        <taxon>Aleyrodoidea</taxon>
        <taxon>Aleyrodidae</taxon>
        <taxon>Aleyrodinae</taxon>
        <taxon>Bemisia</taxon>
    </lineage>
</organism>
<gene>
    <name evidence="3" type="ORF">BEMITA_LOCUS8792</name>
</gene>
<reference evidence="3" key="1">
    <citation type="submission" date="2021-12" db="EMBL/GenBank/DDBJ databases">
        <authorList>
            <person name="King R."/>
        </authorList>
    </citation>
    <scope>NUCLEOTIDE SEQUENCE</scope>
</reference>
<feature type="compositionally biased region" description="Low complexity" evidence="1">
    <location>
        <begin position="45"/>
        <end position="54"/>
    </location>
</feature>
<dbReference type="EMBL" id="OU963866">
    <property type="protein sequence ID" value="CAH0390028.1"/>
    <property type="molecule type" value="Genomic_DNA"/>
</dbReference>
<evidence type="ECO:0000256" key="2">
    <source>
        <dbReference type="SAM" id="Phobius"/>
    </source>
</evidence>
<accession>A0A9P0ACZ4</accession>